<sequence>MTAKIFIDGEAGTTGLQIRARMEARDDLDFIQLSDEHRKDVNARRDALNTADVSILCLPDAAAKDALALIESNDAKVIDASSAHRIASGWAYGFPEFDAGQREAIAKAARVTNPGCYAISSVAMLHPLVKAGVVPSDWPITINAISGYTGGGKSLISEFEDESADNYSTATFWAYGLGLEHKHVPEIEQWGGLAHKPLFVPSVGRYRQGMLVQLPLQLWALPGTPTEGDLVQVFKTHYAGEPYVEVADLADTAAMARLNPEDLNGTNKMRIHVFGHEERQQAVVMVLIDNLGKGASGQAVQNLNIMLGADEGKGLDTPLVY</sequence>
<keyword evidence="1 6" id="KW-0963">Cytoplasm</keyword>
<keyword evidence="9" id="KW-1185">Reference proteome</keyword>
<evidence type="ECO:0000256" key="3">
    <source>
        <dbReference type="ARBA" id="ARBA00022605"/>
    </source>
</evidence>
<evidence type="ECO:0000256" key="6">
    <source>
        <dbReference type="HAMAP-Rule" id="MF_01110"/>
    </source>
</evidence>
<feature type="active site" evidence="6">
    <location>
        <position position="116"/>
    </location>
</feature>
<evidence type="ECO:0000256" key="2">
    <source>
        <dbReference type="ARBA" id="ARBA00022571"/>
    </source>
</evidence>
<dbReference type="Gene3D" id="3.40.50.720">
    <property type="entry name" value="NAD(P)-binding Rossmann-like Domain"/>
    <property type="match status" value="1"/>
</dbReference>
<comment type="function">
    <text evidence="6">Catalyzes the NADPH-dependent reduction of N-acetyl-5-glutamyl phosphate to yield N-acetyl-L-glutamate 5-semialdehyde.</text>
</comment>
<evidence type="ECO:0000256" key="1">
    <source>
        <dbReference type="ARBA" id="ARBA00022490"/>
    </source>
</evidence>
<dbReference type="SUPFAM" id="SSF51735">
    <property type="entry name" value="NAD(P)-binding Rossmann-fold domains"/>
    <property type="match status" value="1"/>
</dbReference>
<keyword evidence="2 6" id="KW-0055">Arginine biosynthesis</keyword>
<dbReference type="EMBL" id="SADE01000001">
    <property type="protein sequence ID" value="RVU39489.1"/>
    <property type="molecule type" value="Genomic_DNA"/>
</dbReference>
<dbReference type="InterPro" id="IPR036291">
    <property type="entry name" value="NAD(P)-bd_dom_sf"/>
</dbReference>
<dbReference type="InterPro" id="IPR058924">
    <property type="entry name" value="AGPR_dimerisation_dom"/>
</dbReference>
<dbReference type="OrthoDB" id="9801289at2"/>
<keyword evidence="3 6" id="KW-0028">Amino-acid biosynthesis</keyword>
<dbReference type="UniPathway" id="UPA00068">
    <property type="reaction ID" value="UER00108"/>
</dbReference>
<dbReference type="GO" id="GO:0051287">
    <property type="term" value="F:NAD binding"/>
    <property type="evidence" value="ECO:0007669"/>
    <property type="project" value="InterPro"/>
</dbReference>
<dbReference type="RefSeq" id="WP_127764860.1">
    <property type="nucleotide sequence ID" value="NZ_SADE01000001.1"/>
</dbReference>
<protein>
    <recommendedName>
        <fullName evidence="6">N-acetyl-gamma-glutamyl-phosphate reductase</fullName>
        <shortName evidence="6">AGPR</shortName>
        <ecNumber evidence="6">1.2.1.38</ecNumber>
    </recommendedName>
    <alternativeName>
        <fullName evidence="6">N-acetyl-glutamate semialdehyde dehydrogenase</fullName>
        <shortName evidence="6">NAGSA dehydrogenase</shortName>
    </alternativeName>
</protein>
<organism evidence="8 9">
    <name type="scientific">Hwanghaeella grinnelliae</name>
    <dbReference type="NCBI Taxonomy" id="2500179"/>
    <lineage>
        <taxon>Bacteria</taxon>
        <taxon>Pseudomonadati</taxon>
        <taxon>Pseudomonadota</taxon>
        <taxon>Alphaproteobacteria</taxon>
        <taxon>Rhodospirillales</taxon>
        <taxon>Rhodospirillaceae</taxon>
        <taxon>Hwanghaeella</taxon>
    </lineage>
</organism>
<comment type="subcellular location">
    <subcellularLocation>
        <location evidence="6">Cytoplasm</location>
    </subcellularLocation>
</comment>
<dbReference type="EC" id="1.2.1.38" evidence="6"/>
<evidence type="ECO:0000313" key="8">
    <source>
        <dbReference type="EMBL" id="RVU39489.1"/>
    </source>
</evidence>
<accession>A0A3S2W817</accession>
<dbReference type="Pfam" id="PF01118">
    <property type="entry name" value="Semialdhyde_dh"/>
    <property type="match status" value="1"/>
</dbReference>
<evidence type="ECO:0000256" key="4">
    <source>
        <dbReference type="ARBA" id="ARBA00022857"/>
    </source>
</evidence>
<evidence type="ECO:0000313" key="9">
    <source>
        <dbReference type="Proteomes" id="UP000287447"/>
    </source>
</evidence>
<dbReference type="NCBIfam" id="TIGR01851">
    <property type="entry name" value="argC_other"/>
    <property type="match status" value="1"/>
</dbReference>
<dbReference type="InterPro" id="IPR010136">
    <property type="entry name" value="AGPR_type-2"/>
</dbReference>
<dbReference type="InterPro" id="IPR000534">
    <property type="entry name" value="Semialdehyde_DH_NAD-bd"/>
</dbReference>
<dbReference type="AlphaFoldDB" id="A0A3S2W817"/>
<dbReference type="HAMAP" id="MF_01110">
    <property type="entry name" value="ArgC_type2"/>
    <property type="match status" value="1"/>
</dbReference>
<dbReference type="CDD" id="cd23935">
    <property type="entry name" value="AGPR_2_C"/>
    <property type="match status" value="1"/>
</dbReference>
<evidence type="ECO:0000256" key="5">
    <source>
        <dbReference type="ARBA" id="ARBA00023002"/>
    </source>
</evidence>
<dbReference type="GO" id="GO:0005737">
    <property type="term" value="C:cytoplasm"/>
    <property type="evidence" value="ECO:0007669"/>
    <property type="project" value="UniProtKB-SubCell"/>
</dbReference>
<dbReference type="SUPFAM" id="SSF55347">
    <property type="entry name" value="Glyceraldehyde-3-phosphate dehydrogenase-like, C-terminal domain"/>
    <property type="match status" value="1"/>
</dbReference>
<name>A0A3S2W817_9PROT</name>
<proteinExistence type="inferred from homology"/>
<keyword evidence="5 6" id="KW-0560">Oxidoreductase</keyword>
<reference evidence="9" key="1">
    <citation type="submission" date="2019-01" db="EMBL/GenBank/DDBJ databases">
        <title>Gri0909 isolated from a small marine red alga.</title>
        <authorList>
            <person name="Kim J."/>
            <person name="Jeong S.E."/>
            <person name="Jeon C.O."/>
        </authorList>
    </citation>
    <scope>NUCLEOTIDE SEQUENCE [LARGE SCALE GENOMIC DNA]</scope>
    <source>
        <strain evidence="9">Gri0909</strain>
    </source>
</reference>
<dbReference type="GO" id="GO:0003942">
    <property type="term" value="F:N-acetyl-gamma-glutamyl-phosphate reductase activity"/>
    <property type="evidence" value="ECO:0007669"/>
    <property type="project" value="UniProtKB-UniRule"/>
</dbReference>
<dbReference type="Gene3D" id="3.30.360.10">
    <property type="entry name" value="Dihydrodipicolinate Reductase, domain 2"/>
    <property type="match status" value="1"/>
</dbReference>
<dbReference type="InterPro" id="IPR050085">
    <property type="entry name" value="AGPR"/>
</dbReference>
<dbReference type="SMART" id="SM00859">
    <property type="entry name" value="Semialdhyde_dh"/>
    <property type="match status" value="1"/>
</dbReference>
<feature type="domain" description="Semialdehyde dehydrogenase NAD-binding" evidence="7">
    <location>
        <begin position="4"/>
        <end position="105"/>
    </location>
</feature>
<keyword evidence="4 6" id="KW-0521">NADP</keyword>
<dbReference type="GO" id="GO:0006526">
    <property type="term" value="P:L-arginine biosynthetic process"/>
    <property type="evidence" value="ECO:0007669"/>
    <property type="project" value="UniProtKB-UniRule"/>
</dbReference>
<comment type="similarity">
    <text evidence="6">Belongs to the NAGSA dehydrogenase family. Type 2 subfamily.</text>
</comment>
<dbReference type="Proteomes" id="UP000287447">
    <property type="component" value="Unassembled WGS sequence"/>
</dbReference>
<evidence type="ECO:0000259" key="7">
    <source>
        <dbReference type="SMART" id="SM00859"/>
    </source>
</evidence>
<comment type="caution">
    <text evidence="8">The sequence shown here is derived from an EMBL/GenBank/DDBJ whole genome shotgun (WGS) entry which is preliminary data.</text>
</comment>
<dbReference type="Pfam" id="PF22698">
    <property type="entry name" value="Semialdhyde_dhC_1"/>
    <property type="match status" value="1"/>
</dbReference>
<dbReference type="PANTHER" id="PTHR32338:SF10">
    <property type="entry name" value="N-ACETYL-GAMMA-GLUTAMYL-PHOSPHATE REDUCTASE, CHLOROPLASTIC-RELATED"/>
    <property type="match status" value="1"/>
</dbReference>
<dbReference type="PANTHER" id="PTHR32338">
    <property type="entry name" value="N-ACETYL-GAMMA-GLUTAMYL-PHOSPHATE REDUCTASE, CHLOROPLASTIC-RELATED-RELATED"/>
    <property type="match status" value="1"/>
</dbReference>
<comment type="catalytic activity">
    <reaction evidence="6">
        <text>N-acetyl-L-glutamate 5-semialdehyde + phosphate + NADP(+) = N-acetyl-L-glutamyl 5-phosphate + NADPH + H(+)</text>
        <dbReference type="Rhea" id="RHEA:21588"/>
        <dbReference type="ChEBI" id="CHEBI:15378"/>
        <dbReference type="ChEBI" id="CHEBI:29123"/>
        <dbReference type="ChEBI" id="CHEBI:43474"/>
        <dbReference type="ChEBI" id="CHEBI:57783"/>
        <dbReference type="ChEBI" id="CHEBI:57936"/>
        <dbReference type="ChEBI" id="CHEBI:58349"/>
        <dbReference type="EC" id="1.2.1.38"/>
    </reaction>
</comment>
<comment type="pathway">
    <text evidence="6">Amino-acid biosynthesis; L-arginine biosynthesis; N(2)-acetyl-L-ornithine from L-glutamate: step 3/4.</text>
</comment>
<gene>
    <name evidence="6 8" type="primary">argC</name>
    <name evidence="8" type="ORF">EOI86_09730</name>
</gene>